<evidence type="ECO:0000313" key="1">
    <source>
        <dbReference type="EMBL" id="GAH13061.1"/>
    </source>
</evidence>
<feature type="non-terminal residue" evidence="1">
    <location>
        <position position="1"/>
    </location>
</feature>
<reference evidence="1" key="1">
    <citation type="journal article" date="2014" name="Front. Microbiol.">
        <title>High frequency of phylogenetically diverse reductive dehalogenase-homologous genes in deep subseafloor sedimentary metagenomes.</title>
        <authorList>
            <person name="Kawai M."/>
            <person name="Futagami T."/>
            <person name="Toyoda A."/>
            <person name="Takaki Y."/>
            <person name="Nishi S."/>
            <person name="Hori S."/>
            <person name="Arai W."/>
            <person name="Tsubouchi T."/>
            <person name="Morono Y."/>
            <person name="Uchiyama I."/>
            <person name="Ito T."/>
            <person name="Fujiyama A."/>
            <person name="Inagaki F."/>
            <person name="Takami H."/>
        </authorList>
    </citation>
    <scope>NUCLEOTIDE SEQUENCE</scope>
    <source>
        <strain evidence="1">Expedition CK06-06</strain>
    </source>
</reference>
<dbReference type="EMBL" id="BART01032635">
    <property type="protein sequence ID" value="GAH13061.1"/>
    <property type="molecule type" value="Genomic_DNA"/>
</dbReference>
<dbReference type="InterPro" id="IPR026002">
    <property type="entry name" value="ATC_hydrolase-like"/>
</dbReference>
<proteinExistence type="predicted"/>
<gene>
    <name evidence="1" type="ORF">S01H4_56338</name>
</gene>
<comment type="caution">
    <text evidence="1">The sequence shown here is derived from an EMBL/GenBank/DDBJ whole genome shotgun (WGS) entry which is preliminary data.</text>
</comment>
<dbReference type="AlphaFoldDB" id="X1CX51"/>
<accession>X1CX51</accession>
<organism evidence="1">
    <name type="scientific">marine sediment metagenome</name>
    <dbReference type="NCBI Taxonomy" id="412755"/>
    <lineage>
        <taxon>unclassified sequences</taxon>
        <taxon>metagenomes</taxon>
        <taxon>ecological metagenomes</taxon>
    </lineage>
</organism>
<sequence length="179" mass="20866">KNPFTSMLVDSVAMVPFYRILENKGMTYREIGEFSYEFWENINKRRVHKLEKAGQNPVDQFFNDTYINFNKNLAKTLQEKKYPDDFVMEFIEGDDKLFDYGYNFTECGIHKAFKKLGAEKYVPFICLSDFAQGNVFGFGFARTQTIGNGAPICDHRFLKNDTTPRAWPPDHLPEVKEIT</sequence>
<dbReference type="Pfam" id="PF14196">
    <property type="entry name" value="ATC_hydrolase"/>
    <property type="match status" value="1"/>
</dbReference>
<name>X1CX51_9ZZZZ</name>
<evidence type="ECO:0008006" key="2">
    <source>
        <dbReference type="Google" id="ProtNLM"/>
    </source>
</evidence>
<protein>
    <recommendedName>
        <fullName evidence="2">L-2-amino-thiazoline-4-carboxylic acid hydrolase</fullName>
    </recommendedName>
</protein>